<dbReference type="Proteomes" id="UP000481621">
    <property type="component" value="Unassembled WGS sequence"/>
</dbReference>
<evidence type="ECO:0000313" key="3">
    <source>
        <dbReference type="EMBL" id="NEX78878.1"/>
    </source>
</evidence>
<dbReference type="InterPro" id="IPR046404">
    <property type="entry name" value="Adapter_SpxH"/>
</dbReference>
<dbReference type="CDD" id="cd03025">
    <property type="entry name" value="DsbA_FrnE_like"/>
    <property type="match status" value="1"/>
</dbReference>
<protein>
    <recommendedName>
        <fullName evidence="2">ClpXP adapter protein SpxH</fullName>
    </recommendedName>
</protein>
<keyword evidence="4" id="KW-1185">Reference proteome</keyword>
<dbReference type="PANTHER" id="PTHR13887">
    <property type="entry name" value="GLUTATHIONE S-TRANSFERASE KAPPA"/>
    <property type="match status" value="1"/>
</dbReference>
<keyword evidence="1 2" id="KW-0963">Cytoplasm</keyword>
<reference evidence="3" key="1">
    <citation type="submission" date="2020-02" db="EMBL/GenBank/DDBJ databases">
        <title>Bacillus sedimentmangrovi sp. nov., isolated from sediment of the mangrove ecosystem.</title>
        <authorList>
            <person name="Liu G."/>
        </authorList>
    </citation>
    <scope>NUCLEOTIDE SEQUENCE [LARGE SCALE GENOMIC DNA]</scope>
    <source>
        <strain evidence="3">SgZ-7</strain>
    </source>
</reference>
<dbReference type="Gene3D" id="3.40.30.10">
    <property type="entry name" value="Glutaredoxin"/>
    <property type="match status" value="1"/>
</dbReference>
<evidence type="ECO:0000313" key="4">
    <source>
        <dbReference type="Proteomes" id="UP000481621"/>
    </source>
</evidence>
<organism evidence="3 4">
    <name type="scientific">Neobacillus thermocopriae</name>
    <dbReference type="NCBI Taxonomy" id="1215031"/>
    <lineage>
        <taxon>Bacteria</taxon>
        <taxon>Bacillati</taxon>
        <taxon>Bacillota</taxon>
        <taxon>Bacilli</taxon>
        <taxon>Bacillales</taxon>
        <taxon>Bacillaceae</taxon>
        <taxon>Neobacillus</taxon>
    </lineage>
</organism>
<dbReference type="GO" id="GO:0005737">
    <property type="term" value="C:cytoplasm"/>
    <property type="evidence" value="ECO:0007669"/>
    <property type="project" value="UniProtKB-SubCell"/>
</dbReference>
<dbReference type="InterPro" id="IPR036249">
    <property type="entry name" value="Thioredoxin-like_sf"/>
</dbReference>
<comment type="caution">
    <text evidence="3">The sequence shown here is derived from an EMBL/GenBank/DDBJ whole genome shotgun (WGS) entry which is preliminary data.</text>
</comment>
<dbReference type="EMBL" id="JAAIUV010000010">
    <property type="protein sequence ID" value="NEX78878.1"/>
    <property type="molecule type" value="Genomic_DNA"/>
</dbReference>
<comment type="subunit">
    <text evidence="2">Interacts with Spx.</text>
</comment>
<sequence length="300" mass="35104">MIKKLQVKIVNNFWDPNSKNRCHGTEKKPIEIYLFIDPLCPECWALEPILKKLQIEYGRYFSLKYVLSGNLANLNLSRKKNYENITDIWEKTVSRSGMSCDNRIWFENPVDAPYYISIAIKAAQLQGRRAGTRFLRKIQERLFLDKQNVSDMNILKECAAKAGLDVEEFANDMHSESASKAFQCDLEITSEMDVQEIPTLVFFNENVEEEGIKITGIYHYEIYEQILEEMLTEKPVKSPLPPLETFFKIFKFVDSKEIAVIYNMTIPQIERELKKLLLKQVVAQIPAKYGTFWRYIKEDE</sequence>
<dbReference type="SUPFAM" id="SSF52833">
    <property type="entry name" value="Thioredoxin-like"/>
    <property type="match status" value="1"/>
</dbReference>
<comment type="subcellular location">
    <subcellularLocation>
        <location evidence="2">Cytoplasm</location>
    </subcellularLocation>
</comment>
<name>A0A6B3TQL3_9BACI</name>
<comment type="function">
    <text evidence="2">Adapter protein required for efficient degradation of Spx by ClpXP under non-stress conditions. Interaction with Spx stabilizes Spx and exposes the C-terminus of Spx for recognition and proteolysis by ClpXP.</text>
</comment>
<evidence type="ECO:0000256" key="1">
    <source>
        <dbReference type="ARBA" id="ARBA00022490"/>
    </source>
</evidence>
<dbReference type="Gene3D" id="1.10.472.60">
    <property type="entry name" value="putative protein disulfide isomerase domain"/>
    <property type="match status" value="1"/>
</dbReference>
<dbReference type="Pfam" id="PF13743">
    <property type="entry name" value="Thioredoxin_5"/>
    <property type="match status" value="1"/>
</dbReference>
<dbReference type="AlphaFoldDB" id="A0A6B3TQL3"/>
<dbReference type="PANTHER" id="PTHR13887:SF47">
    <property type="entry name" value="CLPXP ADAPTER PROTEIN SPXH"/>
    <property type="match status" value="1"/>
</dbReference>
<dbReference type="HAMAP" id="MF_02245">
    <property type="entry name" value="Adapter_SpxH"/>
    <property type="match status" value="1"/>
</dbReference>
<gene>
    <name evidence="2" type="primary">spxH</name>
    <name evidence="3" type="ORF">G4Z05_08255</name>
</gene>
<evidence type="ECO:0000256" key="2">
    <source>
        <dbReference type="HAMAP-Rule" id="MF_02245"/>
    </source>
</evidence>
<dbReference type="RefSeq" id="WP_163251388.1">
    <property type="nucleotide sequence ID" value="NZ_JAAIUV010000010.1"/>
</dbReference>
<comment type="similarity">
    <text evidence="2">Belongs to the SpxH family.</text>
</comment>
<accession>A0A6B3TQL3</accession>
<proteinExistence type="inferred from homology"/>